<dbReference type="AlphaFoldDB" id="A0A381TE64"/>
<feature type="compositionally biased region" description="Acidic residues" evidence="1">
    <location>
        <begin position="227"/>
        <end position="257"/>
    </location>
</feature>
<dbReference type="Gene3D" id="2.60.120.1440">
    <property type="match status" value="1"/>
</dbReference>
<dbReference type="Pfam" id="PF04773">
    <property type="entry name" value="FecR"/>
    <property type="match status" value="1"/>
</dbReference>
<proteinExistence type="predicted"/>
<feature type="region of interest" description="Disordered" evidence="1">
    <location>
        <begin position="183"/>
        <end position="275"/>
    </location>
</feature>
<accession>A0A381TE64</accession>
<evidence type="ECO:0000259" key="2">
    <source>
        <dbReference type="Pfam" id="PF04773"/>
    </source>
</evidence>
<dbReference type="EMBL" id="UINC01004376">
    <property type="protein sequence ID" value="SVA13868.1"/>
    <property type="molecule type" value="Genomic_DNA"/>
</dbReference>
<protein>
    <recommendedName>
        <fullName evidence="2">FecR protein domain-containing protein</fullName>
    </recommendedName>
</protein>
<gene>
    <name evidence="3" type="ORF">METZ01_LOCUS66722</name>
</gene>
<evidence type="ECO:0000256" key="1">
    <source>
        <dbReference type="SAM" id="MobiDB-lite"/>
    </source>
</evidence>
<dbReference type="PANTHER" id="PTHR38731">
    <property type="entry name" value="LIPL45-RELATED LIPOPROTEIN-RELATED"/>
    <property type="match status" value="1"/>
</dbReference>
<dbReference type="InterPro" id="IPR006860">
    <property type="entry name" value="FecR"/>
</dbReference>
<organism evidence="3">
    <name type="scientific">marine metagenome</name>
    <dbReference type="NCBI Taxonomy" id="408172"/>
    <lineage>
        <taxon>unclassified sequences</taxon>
        <taxon>metagenomes</taxon>
        <taxon>ecological metagenomes</taxon>
    </lineage>
</organism>
<evidence type="ECO:0000313" key="3">
    <source>
        <dbReference type="EMBL" id="SVA13868.1"/>
    </source>
</evidence>
<reference evidence="3" key="1">
    <citation type="submission" date="2018-05" db="EMBL/GenBank/DDBJ databases">
        <authorList>
            <person name="Lanie J.A."/>
            <person name="Ng W.-L."/>
            <person name="Kazmierczak K.M."/>
            <person name="Andrzejewski T.M."/>
            <person name="Davidsen T.M."/>
            <person name="Wayne K.J."/>
            <person name="Tettelin H."/>
            <person name="Glass J.I."/>
            <person name="Rusch D."/>
            <person name="Podicherti R."/>
            <person name="Tsui H.-C.T."/>
            <person name="Winkler M.E."/>
        </authorList>
    </citation>
    <scope>NUCLEOTIDE SEQUENCE</scope>
</reference>
<feature type="domain" description="FecR protein" evidence="2">
    <location>
        <begin position="68"/>
        <end position="142"/>
    </location>
</feature>
<sequence>MHAKLKTIILLFILLVSMAGAAPIARIMKSEGNVLIKRMGKSTFTIPGKPGLGINNGDAIKVGEEGFAVAIFIDDKSVIKIREKTQFEFIESSNSRTLDVEQGTIFNDIKKEGRTKTFRVETPVSVASVKGTEFAVVSSPAGIDQVFCASGQLDVQNLISGQSVVVGPGQKAISNAMGNVMELPFTPDDYPADPEGVQPEIRTEPQSEPDTEQPQQQRQRQRSTEQESQEEPDEEPEEEPDTEEDQSQEQTESDDSSSESRPSKPEPRKPFGMGLGVGSVTIDGVLYNQIALRPEINIGKIGIGLDLVFYIDNDGNIKEDEWDFKSDPGRILDKILFLRWGEESDPFWVKFGSLDNVTLGYGGILSGYSNMMEFPTVRRIGLNTGMNIAGFGGQLFMSNMKDFNRGGTLLGLRGTYKISDSFPLTVGLNFITDMNQFSGLKDIDEDTYPDIFDDFPDNANLWNDTDGDGISDYNGGLEEPEGGWDIDGDGDNDLANWAGGTDVEELKGKPFSLADNKSSVTGFAFDIGYPLLKSKSFSLNVYTEFNFLSFPEVGSDGDIFYRPEYSGKSFSIPGLRASLFNFLQLNYEFRIKSGYFVPQFFDQSYDIARVVPEYIDGSAIVKTKDMTLFADSSMNVGLGGHFGSISADAFGFGSLYGSYTNMTSETDTVNSFVAALTLNAERIPKLSEATAFYQRSNDKNPFDFENPSVNTVMGYRLGYELGKGISVIMDYRQFYRYTGALNDDGTGKLEPVVQTTIETSFNF</sequence>
<name>A0A381TE64_9ZZZZ</name>